<dbReference type="Pfam" id="PF07787">
    <property type="entry name" value="TMEM43"/>
    <property type="match status" value="1"/>
</dbReference>
<evidence type="ECO:0008006" key="10">
    <source>
        <dbReference type="Google" id="ProtNLM"/>
    </source>
</evidence>
<dbReference type="InterPro" id="IPR012430">
    <property type="entry name" value="TMEM43_fam"/>
</dbReference>
<keyword evidence="4" id="KW-0256">Endoplasmic reticulum</keyword>
<dbReference type="RefSeq" id="WP_076485362.1">
    <property type="nucleotide sequence ID" value="NZ_FTOG01000008.1"/>
</dbReference>
<dbReference type="AlphaFoldDB" id="A0A1N7NQ31"/>
<feature type="transmembrane region" description="Helical" evidence="7">
    <location>
        <begin position="21"/>
        <end position="40"/>
    </location>
</feature>
<keyword evidence="3 7" id="KW-0812">Transmembrane</keyword>
<evidence type="ECO:0000256" key="3">
    <source>
        <dbReference type="ARBA" id="ARBA00022692"/>
    </source>
</evidence>
<name>A0A1N7NQ31_9RHOB</name>
<evidence type="ECO:0000256" key="6">
    <source>
        <dbReference type="ARBA" id="ARBA00023136"/>
    </source>
</evidence>
<gene>
    <name evidence="8" type="ORF">SAMN05421580_10866</name>
</gene>
<keyword evidence="6 7" id="KW-0472">Membrane</keyword>
<proteinExistence type="predicted"/>
<dbReference type="OrthoDB" id="273988at2"/>
<dbReference type="GO" id="GO:0012505">
    <property type="term" value="C:endomembrane system"/>
    <property type="evidence" value="ECO:0007669"/>
    <property type="project" value="UniProtKB-SubCell"/>
</dbReference>
<feature type="transmembrane region" description="Helical" evidence="7">
    <location>
        <begin position="305"/>
        <end position="333"/>
    </location>
</feature>
<dbReference type="GO" id="GO:0071763">
    <property type="term" value="P:nuclear membrane organization"/>
    <property type="evidence" value="ECO:0007669"/>
    <property type="project" value="TreeGrafter"/>
</dbReference>
<evidence type="ECO:0000256" key="5">
    <source>
        <dbReference type="ARBA" id="ARBA00022989"/>
    </source>
</evidence>
<protein>
    <recommendedName>
        <fullName evidence="10">Transmembrane protein</fullName>
    </recommendedName>
</protein>
<sequence length="404" mass="43014">MNDQVTRTTSQSWFSRIGQSLMGIFFGFILVIAAIIGLAMNESRAVKTANALREGAGSVISLDANGFAPGGGPTRGLLVHAFGQIVVPEGGELIDSNGLPSNVPANATKLERIVEMYQWDEDKHSETREKLGGGTETVTSYSYKKIWSNRPITSARFAEPSGHQNPEMPVQGEEIVKDRRLAVGESDWHLPATLVRRVGHVSDLTLGQDDLRGVRDWLGTYRPVKLSQGAAYVGFDPLSPQVGDLRISYRVAQADSASVVARDASSAFAPWQSSNGREIFLIRTGDVPAAQIFEEELSSNRTLTWILRAAGVLAMLAGFKLMLSIFGVIGSVIPFVGSIVRMGTTLVSVALTMVLAPLTIGLSWLAVRPLLGGLLIGGGVVIGAVMLVLRARKAPAAPGAAPSA</sequence>
<evidence type="ECO:0000313" key="8">
    <source>
        <dbReference type="EMBL" id="SIT00348.1"/>
    </source>
</evidence>
<evidence type="ECO:0000256" key="1">
    <source>
        <dbReference type="ARBA" id="ARBA00004127"/>
    </source>
</evidence>
<comment type="subcellular location">
    <subcellularLocation>
        <location evidence="1">Endomembrane system</location>
        <topology evidence="1">Multi-pass membrane protein</topology>
    </subcellularLocation>
    <subcellularLocation>
        <location evidence="2">Endoplasmic reticulum membrane</location>
    </subcellularLocation>
</comment>
<evidence type="ECO:0000256" key="2">
    <source>
        <dbReference type="ARBA" id="ARBA00004586"/>
    </source>
</evidence>
<evidence type="ECO:0000256" key="4">
    <source>
        <dbReference type="ARBA" id="ARBA00022824"/>
    </source>
</evidence>
<dbReference type="PANTHER" id="PTHR13416">
    <property type="match status" value="1"/>
</dbReference>
<dbReference type="Proteomes" id="UP000186221">
    <property type="component" value="Unassembled WGS sequence"/>
</dbReference>
<reference evidence="9" key="1">
    <citation type="submission" date="2017-01" db="EMBL/GenBank/DDBJ databases">
        <authorList>
            <person name="Varghese N."/>
            <person name="Submissions S."/>
        </authorList>
    </citation>
    <scope>NUCLEOTIDE SEQUENCE [LARGE SCALE GENOMIC DNA]</scope>
    <source>
        <strain evidence="9">DSM 19945</strain>
    </source>
</reference>
<keyword evidence="5 7" id="KW-1133">Transmembrane helix</keyword>
<dbReference type="PANTHER" id="PTHR13416:SF2">
    <property type="entry name" value="TRANSMEMBRANE PROTEIN 43"/>
    <property type="match status" value="1"/>
</dbReference>
<feature type="transmembrane region" description="Helical" evidence="7">
    <location>
        <begin position="370"/>
        <end position="389"/>
    </location>
</feature>
<dbReference type="EMBL" id="FTOG01000008">
    <property type="protein sequence ID" value="SIT00348.1"/>
    <property type="molecule type" value="Genomic_DNA"/>
</dbReference>
<feature type="transmembrane region" description="Helical" evidence="7">
    <location>
        <begin position="345"/>
        <end position="364"/>
    </location>
</feature>
<organism evidence="8 9">
    <name type="scientific">Rhodobacter aestuarii</name>
    <dbReference type="NCBI Taxonomy" id="453582"/>
    <lineage>
        <taxon>Bacteria</taxon>
        <taxon>Pseudomonadati</taxon>
        <taxon>Pseudomonadota</taxon>
        <taxon>Alphaproteobacteria</taxon>
        <taxon>Rhodobacterales</taxon>
        <taxon>Rhodobacter group</taxon>
        <taxon>Rhodobacter</taxon>
    </lineage>
</organism>
<evidence type="ECO:0000313" key="9">
    <source>
        <dbReference type="Proteomes" id="UP000186221"/>
    </source>
</evidence>
<evidence type="ECO:0000256" key="7">
    <source>
        <dbReference type="SAM" id="Phobius"/>
    </source>
</evidence>
<dbReference type="GO" id="GO:0006629">
    <property type="term" value="P:lipid metabolic process"/>
    <property type="evidence" value="ECO:0007669"/>
    <property type="project" value="TreeGrafter"/>
</dbReference>
<keyword evidence="9" id="KW-1185">Reference proteome</keyword>
<dbReference type="STRING" id="453582.SAMN05421580_10866"/>
<accession>A0A1N7NQ31</accession>